<evidence type="ECO:0000313" key="1">
    <source>
        <dbReference type="EMBL" id="MPC86003.1"/>
    </source>
</evidence>
<dbReference type="AlphaFoldDB" id="A0A5B7IUD5"/>
<proteinExistence type="predicted"/>
<protein>
    <submittedName>
        <fullName evidence="1">Uncharacterized protein</fullName>
    </submittedName>
</protein>
<sequence>MCPSIEVVNGLTIQTRVAYYWHNGTQVTGFTERTGKGSLAVAFRPLTCCWSSHPTHSTTAPQHHTLTQPPSLPCPACFSLPSLDLYLLKVLLSFKTVLLG</sequence>
<reference evidence="1 2" key="1">
    <citation type="submission" date="2019-05" db="EMBL/GenBank/DDBJ databases">
        <title>Another draft genome of Portunus trituberculatus and its Hox gene families provides insights of decapod evolution.</title>
        <authorList>
            <person name="Jeong J.-H."/>
            <person name="Song I."/>
            <person name="Kim S."/>
            <person name="Choi T."/>
            <person name="Kim D."/>
            <person name="Ryu S."/>
            <person name="Kim W."/>
        </authorList>
    </citation>
    <scope>NUCLEOTIDE SEQUENCE [LARGE SCALE GENOMIC DNA]</scope>
    <source>
        <tissue evidence="1">Muscle</tissue>
    </source>
</reference>
<accession>A0A5B7IUD5</accession>
<keyword evidence="2" id="KW-1185">Reference proteome</keyword>
<name>A0A5B7IUD5_PORTR</name>
<comment type="caution">
    <text evidence="1">The sequence shown here is derived from an EMBL/GenBank/DDBJ whole genome shotgun (WGS) entry which is preliminary data.</text>
</comment>
<dbReference type="Proteomes" id="UP000324222">
    <property type="component" value="Unassembled WGS sequence"/>
</dbReference>
<evidence type="ECO:0000313" key="2">
    <source>
        <dbReference type="Proteomes" id="UP000324222"/>
    </source>
</evidence>
<organism evidence="1 2">
    <name type="scientific">Portunus trituberculatus</name>
    <name type="common">Swimming crab</name>
    <name type="synonym">Neptunus trituberculatus</name>
    <dbReference type="NCBI Taxonomy" id="210409"/>
    <lineage>
        <taxon>Eukaryota</taxon>
        <taxon>Metazoa</taxon>
        <taxon>Ecdysozoa</taxon>
        <taxon>Arthropoda</taxon>
        <taxon>Crustacea</taxon>
        <taxon>Multicrustacea</taxon>
        <taxon>Malacostraca</taxon>
        <taxon>Eumalacostraca</taxon>
        <taxon>Eucarida</taxon>
        <taxon>Decapoda</taxon>
        <taxon>Pleocyemata</taxon>
        <taxon>Brachyura</taxon>
        <taxon>Eubrachyura</taxon>
        <taxon>Portunoidea</taxon>
        <taxon>Portunidae</taxon>
        <taxon>Portuninae</taxon>
        <taxon>Portunus</taxon>
    </lineage>
</organism>
<dbReference type="EMBL" id="VSRR010070250">
    <property type="protein sequence ID" value="MPC86003.1"/>
    <property type="molecule type" value="Genomic_DNA"/>
</dbReference>
<gene>
    <name evidence="1" type="ORF">E2C01_080815</name>
</gene>